<evidence type="ECO:0000256" key="6">
    <source>
        <dbReference type="ARBA" id="ARBA00022753"/>
    </source>
</evidence>
<gene>
    <name evidence="12" type="primary">VTA1</name>
    <name evidence="12" type="ORF">Ciccas_000775</name>
</gene>
<comment type="caution">
    <text evidence="12">The sequence shown here is derived from an EMBL/GenBank/DDBJ whole genome shotgun (WGS) entry which is preliminary data.</text>
</comment>
<keyword evidence="13" id="KW-1185">Reference proteome</keyword>
<feature type="domain" description="Vta1/callose synthase N-terminal" evidence="10">
    <location>
        <begin position="11"/>
        <end position="152"/>
    </location>
</feature>
<evidence type="ECO:0000313" key="12">
    <source>
        <dbReference type="EMBL" id="KAL3320543.1"/>
    </source>
</evidence>
<organism evidence="12 13">
    <name type="scientific">Cichlidogyrus casuarinus</name>
    <dbReference type="NCBI Taxonomy" id="1844966"/>
    <lineage>
        <taxon>Eukaryota</taxon>
        <taxon>Metazoa</taxon>
        <taxon>Spiralia</taxon>
        <taxon>Lophotrochozoa</taxon>
        <taxon>Platyhelminthes</taxon>
        <taxon>Monogenea</taxon>
        <taxon>Monopisthocotylea</taxon>
        <taxon>Dactylogyridea</taxon>
        <taxon>Ancyrocephalidae</taxon>
        <taxon>Cichlidogyrus</taxon>
    </lineage>
</organism>
<evidence type="ECO:0000256" key="7">
    <source>
        <dbReference type="ARBA" id="ARBA00022927"/>
    </source>
</evidence>
<evidence type="ECO:0000259" key="11">
    <source>
        <dbReference type="Pfam" id="PF18097"/>
    </source>
</evidence>
<dbReference type="PANTHER" id="PTHR46009:SF1">
    <property type="entry name" value="VACUOLAR PROTEIN SORTING-ASSOCIATED PROTEIN VTA1 HOMOLOG"/>
    <property type="match status" value="1"/>
</dbReference>
<sequence length="255" mass="28578">MSTIPNNLKPISSYVKIAAEHDSKDALISYYCRMYAVQKGMEIKNKGKDDQVYLVSLMDALEKTKSQYASNELFKSESLAKKHLQAYTLNVFRKAYYDDLNGDFSPMTIKCFYTSGMLMDTLTIFGEVHEQIGKARRYAKWKAIYLTRCKKEGDEPTPGPILEADEDAIGPDMNQLPDEDIPPPQNAKPASPVVRPANIPAPSNPAIVTPSSASIDPKTYNEAEKRAKYAISAMSYQDKENAIRYLREAIELLSA</sequence>
<name>A0ABD2QLX5_9PLAT</name>
<keyword evidence="7" id="KW-0653">Protein transport</keyword>
<evidence type="ECO:0000256" key="8">
    <source>
        <dbReference type="ARBA" id="ARBA00023136"/>
    </source>
</evidence>
<protein>
    <submittedName>
        <fullName evidence="12">Vacuolar protein sorting-associated protein vta1</fullName>
    </submittedName>
</protein>
<evidence type="ECO:0000256" key="1">
    <source>
        <dbReference type="ARBA" id="ARBA00004481"/>
    </source>
</evidence>
<keyword evidence="6" id="KW-0967">Endosome</keyword>
<feature type="compositionally biased region" description="Low complexity" evidence="9">
    <location>
        <begin position="196"/>
        <end position="207"/>
    </location>
</feature>
<keyword evidence="5" id="KW-0963">Cytoplasm</keyword>
<dbReference type="GO" id="GO:0015031">
    <property type="term" value="P:protein transport"/>
    <property type="evidence" value="ECO:0007669"/>
    <property type="project" value="UniProtKB-KW"/>
</dbReference>
<dbReference type="EMBL" id="JBJKFK010000045">
    <property type="protein sequence ID" value="KAL3320543.1"/>
    <property type="molecule type" value="Genomic_DNA"/>
</dbReference>
<dbReference type="InterPro" id="IPR044538">
    <property type="entry name" value="Vta1-like"/>
</dbReference>
<dbReference type="Pfam" id="PF18097">
    <property type="entry name" value="Vta1_C"/>
    <property type="match status" value="1"/>
</dbReference>
<evidence type="ECO:0000313" key="13">
    <source>
        <dbReference type="Proteomes" id="UP001626550"/>
    </source>
</evidence>
<dbReference type="AlphaFoldDB" id="A0ABD2QLX5"/>
<dbReference type="GO" id="GO:0010008">
    <property type="term" value="C:endosome membrane"/>
    <property type="evidence" value="ECO:0007669"/>
    <property type="project" value="UniProtKB-SubCell"/>
</dbReference>
<dbReference type="InterPro" id="IPR041212">
    <property type="entry name" value="Vta1_C"/>
</dbReference>
<comment type="similarity">
    <text evidence="3">Belongs to the VTA1 family.</text>
</comment>
<comment type="subcellular location">
    <subcellularLocation>
        <location evidence="2">Cytoplasm</location>
    </subcellularLocation>
    <subcellularLocation>
        <location evidence="1">Endosome membrane</location>
        <topology evidence="1">Peripheral membrane protein</topology>
    </subcellularLocation>
</comment>
<dbReference type="Gene3D" id="1.20.5.420">
    <property type="entry name" value="Immunoglobulin FC, subunit C"/>
    <property type="match status" value="1"/>
</dbReference>
<feature type="region of interest" description="Disordered" evidence="9">
    <location>
        <begin position="152"/>
        <end position="213"/>
    </location>
</feature>
<dbReference type="InterPro" id="IPR023175">
    <property type="entry name" value="Vta1/CALS_N_sf"/>
</dbReference>
<feature type="domain" description="Vta1 C-terminal" evidence="11">
    <location>
        <begin position="218"/>
        <end position="253"/>
    </location>
</feature>
<dbReference type="PANTHER" id="PTHR46009">
    <property type="entry name" value="VACUOLAR PROTEIN SORTING-ASSOCIATED PROTEIN VTA1 HOMOLOG"/>
    <property type="match status" value="1"/>
</dbReference>
<keyword evidence="4" id="KW-0813">Transport</keyword>
<dbReference type="Pfam" id="PF04652">
    <property type="entry name" value="Vta1"/>
    <property type="match status" value="1"/>
</dbReference>
<accession>A0ABD2QLX5</accession>
<keyword evidence="8" id="KW-0472">Membrane</keyword>
<evidence type="ECO:0000256" key="9">
    <source>
        <dbReference type="SAM" id="MobiDB-lite"/>
    </source>
</evidence>
<proteinExistence type="inferred from homology"/>
<dbReference type="Proteomes" id="UP001626550">
    <property type="component" value="Unassembled WGS sequence"/>
</dbReference>
<evidence type="ECO:0000256" key="2">
    <source>
        <dbReference type="ARBA" id="ARBA00004496"/>
    </source>
</evidence>
<evidence type="ECO:0000256" key="4">
    <source>
        <dbReference type="ARBA" id="ARBA00022448"/>
    </source>
</evidence>
<reference evidence="12 13" key="1">
    <citation type="submission" date="2024-11" db="EMBL/GenBank/DDBJ databases">
        <title>Adaptive evolution of stress response genes in parasites aligns with host niche diversity.</title>
        <authorList>
            <person name="Hahn C."/>
            <person name="Resl P."/>
        </authorList>
    </citation>
    <scope>NUCLEOTIDE SEQUENCE [LARGE SCALE GENOMIC DNA]</scope>
    <source>
        <strain evidence="12">EGGRZ-B1_66</strain>
        <tissue evidence="12">Body</tissue>
    </source>
</reference>
<dbReference type="Gene3D" id="1.25.40.270">
    <property type="entry name" value="Vacuolar protein sorting-associated protein vta1"/>
    <property type="match status" value="1"/>
</dbReference>
<dbReference type="InterPro" id="IPR039431">
    <property type="entry name" value="Vta1/CALS_N"/>
</dbReference>
<evidence type="ECO:0000256" key="3">
    <source>
        <dbReference type="ARBA" id="ARBA00007895"/>
    </source>
</evidence>
<evidence type="ECO:0000259" key="10">
    <source>
        <dbReference type="Pfam" id="PF04652"/>
    </source>
</evidence>
<evidence type="ECO:0000256" key="5">
    <source>
        <dbReference type="ARBA" id="ARBA00022490"/>
    </source>
</evidence>